<comment type="caution">
    <text evidence="1">The sequence shown here is derived from an EMBL/GenBank/DDBJ whole genome shotgun (WGS) entry which is preliminary data.</text>
</comment>
<keyword evidence="2" id="KW-1185">Reference proteome</keyword>
<reference evidence="1 2" key="1">
    <citation type="submission" date="2018-11" db="EMBL/GenBank/DDBJ databases">
        <authorList>
            <person name="Li F."/>
        </authorList>
    </citation>
    <scope>NUCLEOTIDE SEQUENCE [LARGE SCALE GENOMIC DNA]</scope>
    <source>
        <strain evidence="1 2">Gsoil 818</strain>
    </source>
</reference>
<accession>A0A3N0GUZ6</accession>
<dbReference type="EMBL" id="RJSF01000009">
    <property type="protein sequence ID" value="RNM16293.1"/>
    <property type="molecule type" value="Genomic_DNA"/>
</dbReference>
<dbReference type="AlphaFoldDB" id="A0A3N0GUZ6"/>
<evidence type="ECO:0000313" key="1">
    <source>
        <dbReference type="EMBL" id="RNM16293.1"/>
    </source>
</evidence>
<dbReference type="RefSeq" id="WP_123221790.1">
    <property type="nucleotide sequence ID" value="NZ_RJSF01000009.1"/>
</dbReference>
<proteinExistence type="predicted"/>
<organism evidence="1 2">
    <name type="scientific">Nocardioides pocheonensis</name>
    <dbReference type="NCBI Taxonomy" id="661485"/>
    <lineage>
        <taxon>Bacteria</taxon>
        <taxon>Bacillati</taxon>
        <taxon>Actinomycetota</taxon>
        <taxon>Actinomycetes</taxon>
        <taxon>Propionibacteriales</taxon>
        <taxon>Nocardioidaceae</taxon>
        <taxon>Nocardioides</taxon>
    </lineage>
</organism>
<gene>
    <name evidence="1" type="ORF">EFL26_04925</name>
</gene>
<evidence type="ECO:0000313" key="2">
    <source>
        <dbReference type="Proteomes" id="UP000279994"/>
    </source>
</evidence>
<dbReference type="Proteomes" id="UP000279994">
    <property type="component" value="Unassembled WGS sequence"/>
</dbReference>
<dbReference type="OrthoDB" id="4373027at2"/>
<name>A0A3N0GUZ6_9ACTN</name>
<protein>
    <submittedName>
        <fullName evidence="1">Uncharacterized protein</fullName>
    </submittedName>
</protein>
<sequence length="151" mass="16644">MTYDDMPPLLPPSDMPAVSTQADLERTWRTLMGDLGFADRRLWLLFLTREGRVAGPLLSIDNLADGPWELPVEDLVTICREILDGPGGGGSVAMLITRPGREPWHVGDRAWARYLTAAAHRVGGRVWPVHRANDVELAVVPPDEAGRNRTA</sequence>